<dbReference type="Proteomes" id="UP000258522">
    <property type="component" value="Unassembled WGS sequence"/>
</dbReference>
<dbReference type="RefSeq" id="WP_116539958.1">
    <property type="nucleotide sequence ID" value="NZ_QAYL01000008.1"/>
</dbReference>
<accession>A0A3E1HHN6</accession>
<gene>
    <name evidence="1" type="ORF">MUBE_06815</name>
</gene>
<evidence type="ECO:0000313" key="1">
    <source>
        <dbReference type="EMBL" id="RFD25927.1"/>
    </source>
</evidence>
<dbReference type="EMBL" id="QAYL01000008">
    <property type="protein sequence ID" value="RFD25927.1"/>
    <property type="molecule type" value="Genomic_DNA"/>
</dbReference>
<keyword evidence="2" id="KW-1185">Reference proteome</keyword>
<organism evidence="1 2">
    <name type="scientific">Mycobacterium uberis</name>
    <dbReference type="NCBI Taxonomy" id="2162698"/>
    <lineage>
        <taxon>Bacteria</taxon>
        <taxon>Bacillati</taxon>
        <taxon>Actinomycetota</taxon>
        <taxon>Actinomycetes</taxon>
        <taxon>Mycobacteriales</taxon>
        <taxon>Mycobacteriaceae</taxon>
        <taxon>Mycobacterium</taxon>
    </lineage>
</organism>
<sequence>MNIAESACNGAVLLFGDNQTQQRWNALATLSTHRAAYPDDIDAVDAAIGPYRRLIVVGGDADLAAVLSRLLRVNRLDIEVAYVPRQRTAATRIYRLPTGRLAARRAWRGSATRVPLIRDETGSVIVGRADWLPVDDQRPLHGEAVVDDIPLFNGDVAGVHITPTLAMPGLRARLRGPRTGINSWHRWFSGRAVQLGSTGVAVVRDGVAARRPARRSTFYRNVEGWLLIR</sequence>
<reference evidence="1 2" key="1">
    <citation type="submission" date="2018-07" db="EMBL/GenBank/DDBJ databases">
        <title>Whole genome sequence of Mycobacterium uberis.</title>
        <authorList>
            <person name="Benjak A."/>
        </authorList>
    </citation>
    <scope>NUCLEOTIDE SEQUENCE [LARGE SCALE GENOMIC DNA]</scope>
    <source>
        <strain evidence="1 2">Jura</strain>
    </source>
</reference>
<evidence type="ECO:0000313" key="2">
    <source>
        <dbReference type="Proteomes" id="UP000258522"/>
    </source>
</evidence>
<protein>
    <submittedName>
        <fullName evidence="1">Peptidase M50</fullName>
    </submittedName>
</protein>
<name>A0A3E1HHN6_9MYCO</name>
<dbReference type="OrthoDB" id="5189801at2"/>
<proteinExistence type="predicted"/>
<dbReference type="AlphaFoldDB" id="A0A3E1HHN6"/>
<comment type="caution">
    <text evidence="1">The sequence shown here is derived from an EMBL/GenBank/DDBJ whole genome shotgun (WGS) entry which is preliminary data.</text>
</comment>